<evidence type="ECO:0000313" key="4">
    <source>
        <dbReference type="EMBL" id="MDN4572017.1"/>
    </source>
</evidence>
<dbReference type="EMBL" id="QAIC01000024">
    <property type="protein sequence ID" value="MDN4572017.1"/>
    <property type="molecule type" value="Genomic_DNA"/>
</dbReference>
<evidence type="ECO:0000259" key="3">
    <source>
        <dbReference type="Pfam" id="PF19040"/>
    </source>
</evidence>
<evidence type="ECO:0000313" key="7">
    <source>
        <dbReference type="Proteomes" id="UP001172791"/>
    </source>
</evidence>
<dbReference type="GO" id="GO:0009103">
    <property type="term" value="P:lipopolysaccharide biosynthetic process"/>
    <property type="evidence" value="ECO:0007669"/>
    <property type="project" value="TreeGrafter"/>
</dbReference>
<feature type="transmembrane region" description="Helical" evidence="1">
    <location>
        <begin position="341"/>
        <end position="361"/>
    </location>
</feature>
<dbReference type="InterPro" id="IPR002656">
    <property type="entry name" value="Acyl_transf_3_dom"/>
</dbReference>
<dbReference type="GO" id="GO:0016020">
    <property type="term" value="C:membrane"/>
    <property type="evidence" value="ECO:0007669"/>
    <property type="project" value="TreeGrafter"/>
</dbReference>
<feature type="transmembrane region" description="Helical" evidence="1">
    <location>
        <begin position="35"/>
        <end position="55"/>
    </location>
</feature>
<name>A0AAW7MGY2_9BURK</name>
<feature type="transmembrane region" description="Helical" evidence="1">
    <location>
        <begin position="312"/>
        <end position="329"/>
    </location>
</feature>
<dbReference type="GO" id="GO:0016747">
    <property type="term" value="F:acyltransferase activity, transferring groups other than amino-acyl groups"/>
    <property type="evidence" value="ECO:0007669"/>
    <property type="project" value="InterPro"/>
</dbReference>
<feature type="domain" description="SGNH" evidence="3">
    <location>
        <begin position="406"/>
        <end position="633"/>
    </location>
</feature>
<dbReference type="AlphaFoldDB" id="A0AAW7MGY2"/>
<feature type="transmembrane region" description="Helical" evidence="1">
    <location>
        <begin position="12"/>
        <end position="29"/>
    </location>
</feature>
<evidence type="ECO:0000256" key="1">
    <source>
        <dbReference type="SAM" id="Phobius"/>
    </source>
</evidence>
<sequence length="655" mass="71997">MTSNNNYRPDVDGLRALAVLLVVACHAGWHQLSGGFIGVDIFFVISGFVVTRSISDAQEAGRFRFRDFYIRRAKRLVPALFLMMATTFVFSVVFLIPDDAMEVAKNMAYVAGFASNVYLAKMTGYFAPTAEQQPLLHTWSLSVEEQFYLVFPLVLFALRHARPRVKVAAFTALGLASLAWSEVAVHGGAPGAYYFSQYRAFEFILGVLVALIGQWKNAGVIREVVVAMCLFAILACAYFIGGKPFPGVWALLPTAPAAMLIFFGRDSKIARGVLANRVALWIGLRSYGIYLWHWPVLFAFRRFGLTGAVETWGAVALSFAVAAVSYRFVEQPLRYTRVGLRRAALGYILAPIALAASTVAVGRTTTNFLFMYPAQFREIYTASTDRDWMQGRGALCWGAVGITPAANCSVGTSGGKKAVLWGDSHAYHFVYFFRELGKEFGLSVHDMARPLCPPVAYPPIGTRPNMDEPCREHDRLVMSYLLREKDVDVVFLSGTWGAYATSSVSSPNERGFASGQIDEDLYRTAKALIEAGKQVVILDDVPPIPTGLINCPLYNSLRWAPFARSCEFSRQSAAGVEAANHAVVTNLERRLPAVKVMHTYGAACSNGLCATAAGNTPLYRSNDATHLNLKGGASYYHLYRRSRPGELETILSGRN</sequence>
<feature type="transmembrane region" description="Helical" evidence="1">
    <location>
        <begin position="165"/>
        <end position="185"/>
    </location>
</feature>
<evidence type="ECO:0000259" key="2">
    <source>
        <dbReference type="Pfam" id="PF01757"/>
    </source>
</evidence>
<dbReference type="Pfam" id="PF19040">
    <property type="entry name" value="SGNH"/>
    <property type="match status" value="1"/>
</dbReference>
<feature type="transmembrane region" description="Helical" evidence="1">
    <location>
        <begin position="247"/>
        <end position="266"/>
    </location>
</feature>
<reference evidence="4" key="1">
    <citation type="submission" date="2018-04" db="EMBL/GenBank/DDBJ databases">
        <authorList>
            <person name="Jy Z."/>
        </authorList>
    </citation>
    <scope>NUCLEOTIDE SEQUENCE</scope>
    <source>
        <strain evidence="5">AS13</strain>
        <strain evidence="4">LA18</strain>
    </source>
</reference>
<evidence type="ECO:0000313" key="6">
    <source>
        <dbReference type="Proteomes" id="UP001172788"/>
    </source>
</evidence>
<feature type="transmembrane region" description="Helical" evidence="1">
    <location>
        <begin position="191"/>
        <end position="212"/>
    </location>
</feature>
<keyword evidence="6" id="KW-1185">Reference proteome</keyword>
<protein>
    <recommendedName>
        <fullName evidence="8">O-acetyltransferase OatA</fullName>
    </recommendedName>
</protein>
<evidence type="ECO:0000313" key="5">
    <source>
        <dbReference type="EMBL" id="MDN4576668.1"/>
    </source>
</evidence>
<comment type="caution">
    <text evidence="4">The sequence shown here is derived from an EMBL/GenBank/DDBJ whole genome shotgun (WGS) entry which is preliminary data.</text>
</comment>
<dbReference type="Proteomes" id="UP001172788">
    <property type="component" value="Unassembled WGS sequence"/>
</dbReference>
<dbReference type="PANTHER" id="PTHR23028:SF53">
    <property type="entry name" value="ACYL_TRANSF_3 DOMAIN-CONTAINING PROTEIN"/>
    <property type="match status" value="1"/>
</dbReference>
<proteinExistence type="predicted"/>
<keyword evidence="1" id="KW-0812">Transmembrane</keyword>
<dbReference type="PANTHER" id="PTHR23028">
    <property type="entry name" value="ACETYLTRANSFERASE"/>
    <property type="match status" value="1"/>
</dbReference>
<organism evidence="4 7">
    <name type="scientific">Pandoraea cepalis</name>
    <dbReference type="NCBI Taxonomy" id="2508294"/>
    <lineage>
        <taxon>Bacteria</taxon>
        <taxon>Pseudomonadati</taxon>
        <taxon>Pseudomonadota</taxon>
        <taxon>Betaproteobacteria</taxon>
        <taxon>Burkholderiales</taxon>
        <taxon>Burkholderiaceae</taxon>
        <taxon>Pandoraea</taxon>
    </lineage>
</organism>
<keyword evidence="1" id="KW-0472">Membrane</keyword>
<dbReference type="EMBL" id="QAID01000021">
    <property type="protein sequence ID" value="MDN4576668.1"/>
    <property type="molecule type" value="Genomic_DNA"/>
</dbReference>
<dbReference type="RefSeq" id="WP_301233353.1">
    <property type="nucleotide sequence ID" value="NZ_QAIC01000024.1"/>
</dbReference>
<evidence type="ECO:0008006" key="8">
    <source>
        <dbReference type="Google" id="ProtNLM"/>
    </source>
</evidence>
<feature type="transmembrane region" description="Helical" evidence="1">
    <location>
        <begin position="278"/>
        <end position="300"/>
    </location>
</feature>
<feature type="domain" description="Acyltransferase 3" evidence="2">
    <location>
        <begin position="10"/>
        <end position="325"/>
    </location>
</feature>
<feature type="transmembrane region" description="Helical" evidence="1">
    <location>
        <begin position="224"/>
        <end position="241"/>
    </location>
</feature>
<accession>A0AAW7MGY2</accession>
<feature type="transmembrane region" description="Helical" evidence="1">
    <location>
        <begin position="76"/>
        <end position="96"/>
    </location>
</feature>
<keyword evidence="1" id="KW-1133">Transmembrane helix</keyword>
<gene>
    <name evidence="4" type="ORF">DBA34_01865</name>
    <name evidence="5" type="ORF">DBB29_00780</name>
</gene>
<dbReference type="Proteomes" id="UP001172791">
    <property type="component" value="Unassembled WGS sequence"/>
</dbReference>
<dbReference type="Pfam" id="PF01757">
    <property type="entry name" value="Acyl_transf_3"/>
    <property type="match status" value="1"/>
</dbReference>
<dbReference type="InterPro" id="IPR043968">
    <property type="entry name" value="SGNH"/>
</dbReference>
<dbReference type="InterPro" id="IPR050879">
    <property type="entry name" value="Acyltransferase_3"/>
</dbReference>